<dbReference type="InterPro" id="IPR050564">
    <property type="entry name" value="F420-G6PD/mer"/>
</dbReference>
<dbReference type="CDD" id="cd01097">
    <property type="entry name" value="Tetrahydromethanopterin_reductase"/>
    <property type="match status" value="1"/>
</dbReference>
<dbReference type="NCBIfam" id="TIGR03554">
    <property type="entry name" value="F420_G6P_DH"/>
    <property type="match status" value="1"/>
</dbReference>
<gene>
    <name evidence="4" type="primary">fgd</name>
    <name evidence="4" type="ORF">BN11_4510016</name>
</gene>
<dbReference type="EMBL" id="CAJA01000392">
    <property type="protein sequence ID" value="CCH74515.1"/>
    <property type="molecule type" value="Genomic_DNA"/>
</dbReference>
<comment type="caution">
    <text evidence="4">The sequence shown here is derived from an EMBL/GenBank/DDBJ whole genome shotgun (WGS) entry which is preliminary data.</text>
</comment>
<dbReference type="InterPro" id="IPR019944">
    <property type="entry name" value="F420-dep_G6P_DH"/>
</dbReference>
<dbReference type="OrthoDB" id="180193at2"/>
<dbReference type="InterPro" id="IPR011251">
    <property type="entry name" value="Luciferase-like_dom"/>
</dbReference>
<dbReference type="EC" id="1.1.98.2" evidence="4"/>
<name>W6K0I5_9MICO</name>
<proteinExistence type="predicted"/>
<dbReference type="STRING" id="1193182.BN11_4510016"/>
<dbReference type="GO" id="GO:0052749">
    <property type="term" value="F:glucose-6-phosphate dehydrogenase (coenzyme F420) activity"/>
    <property type="evidence" value="ECO:0007669"/>
    <property type="project" value="UniProtKB-EC"/>
</dbReference>
<protein>
    <submittedName>
        <fullName evidence="4">F420-dependent glucose-6-phosphate dehydrogenase</fullName>
        <ecNumber evidence="4">1.1.98.2</ecNumber>
    </submittedName>
</protein>
<evidence type="ECO:0000259" key="3">
    <source>
        <dbReference type="Pfam" id="PF00296"/>
    </source>
</evidence>
<keyword evidence="1 4" id="KW-0560">Oxidoreductase</keyword>
<organism evidence="4 5">
    <name type="scientific">Nostocoides australiense Ben110</name>
    <dbReference type="NCBI Taxonomy" id="1193182"/>
    <lineage>
        <taxon>Bacteria</taxon>
        <taxon>Bacillati</taxon>
        <taxon>Actinomycetota</taxon>
        <taxon>Actinomycetes</taxon>
        <taxon>Micrococcales</taxon>
        <taxon>Intrasporangiaceae</taxon>
        <taxon>Nostocoides</taxon>
    </lineage>
</organism>
<dbReference type="Proteomes" id="UP000035763">
    <property type="component" value="Unassembled WGS sequence"/>
</dbReference>
<dbReference type="RefSeq" id="WP_048699863.1">
    <property type="nucleotide sequence ID" value="NZ_HG764815.1"/>
</dbReference>
<accession>W6K0I5</accession>
<dbReference type="Gene3D" id="3.20.20.30">
    <property type="entry name" value="Luciferase-like domain"/>
    <property type="match status" value="1"/>
</dbReference>
<dbReference type="PANTHER" id="PTHR43244:SF1">
    <property type="entry name" value="5,10-METHYLENETETRAHYDROMETHANOPTERIN REDUCTASE"/>
    <property type="match status" value="1"/>
</dbReference>
<feature type="domain" description="Luciferase-like" evidence="3">
    <location>
        <begin position="7"/>
        <end position="306"/>
    </location>
</feature>
<dbReference type="AlphaFoldDB" id="W6K0I5"/>
<dbReference type="Pfam" id="PF00296">
    <property type="entry name" value="Bac_luciferase"/>
    <property type="match status" value="1"/>
</dbReference>
<reference evidence="4 5" key="1">
    <citation type="journal article" date="2013" name="ISME J.">
        <title>A metabolic model for members of the genus Tetrasphaera involved in enhanced biological phosphorus removal.</title>
        <authorList>
            <person name="Kristiansen R."/>
            <person name="Nguyen H.T.T."/>
            <person name="Saunders A.M."/>
            <person name="Nielsen J.L."/>
            <person name="Wimmer R."/>
            <person name="Le V.Q."/>
            <person name="McIlroy S.J."/>
            <person name="Petrovski S."/>
            <person name="Seviour R.J."/>
            <person name="Calteau A."/>
            <person name="Nielsen K.L."/>
            <person name="Nielsen P.H."/>
        </authorList>
    </citation>
    <scope>NUCLEOTIDE SEQUENCE [LARGE SCALE GENOMIC DNA]</scope>
    <source>
        <strain evidence="4 5">Ben110</strain>
    </source>
</reference>
<dbReference type="InterPro" id="IPR036661">
    <property type="entry name" value="Luciferase-like_sf"/>
</dbReference>
<sequence length="339" mass="36961">MRIGYKASAEQFGPDELAQYAVLAEHVGLDSVMISDHFQPWRLTGGHAPSALAWMAWVLARTERVVVGTSVLTPTFRYNPCVIAQSFATMGVLAPGRVILGVGTGEALNEIAVGSVPDGAWPGFSERFGRLREAVRLIRALWTDEEVTFEGEYYRTVGARIFDRPAEPSPVYVAAGGPTVARYAGRVGAGFICTSGKGTSLYADELLPAVAEGRAKAGRTGEAIDRMIEMKISYDRDPQRAAENCRFWAPLSLSAEEKHSIASPQEMEEAADQLPLETVAKRWIVTSDPAEVVARVKEYTDLGFDHLVVHGPGHDQERFLTSFTEDVVPGLRELTPGRP</sequence>
<evidence type="ECO:0000256" key="1">
    <source>
        <dbReference type="ARBA" id="ARBA00023002"/>
    </source>
</evidence>
<keyword evidence="2" id="KW-0119">Carbohydrate metabolism</keyword>
<evidence type="ECO:0000313" key="4">
    <source>
        <dbReference type="EMBL" id="CCH74515.1"/>
    </source>
</evidence>
<dbReference type="InterPro" id="IPR019945">
    <property type="entry name" value="F420_G6P_DH-rel"/>
</dbReference>
<keyword evidence="5" id="KW-1185">Reference proteome</keyword>
<dbReference type="PANTHER" id="PTHR43244">
    <property type="match status" value="1"/>
</dbReference>
<dbReference type="GO" id="GO:0016705">
    <property type="term" value="F:oxidoreductase activity, acting on paired donors, with incorporation or reduction of molecular oxygen"/>
    <property type="evidence" value="ECO:0007669"/>
    <property type="project" value="InterPro"/>
</dbReference>
<evidence type="ECO:0000256" key="2">
    <source>
        <dbReference type="ARBA" id="ARBA00023277"/>
    </source>
</evidence>
<dbReference type="NCBIfam" id="TIGR03557">
    <property type="entry name" value="F420_G6P_family"/>
    <property type="match status" value="1"/>
</dbReference>
<evidence type="ECO:0000313" key="5">
    <source>
        <dbReference type="Proteomes" id="UP000035763"/>
    </source>
</evidence>
<dbReference type="SUPFAM" id="SSF51679">
    <property type="entry name" value="Bacterial luciferase-like"/>
    <property type="match status" value="1"/>
</dbReference>